<evidence type="ECO:0000313" key="3">
    <source>
        <dbReference type="Proteomes" id="UP000887565"/>
    </source>
</evidence>
<dbReference type="Proteomes" id="UP000887565">
    <property type="component" value="Unplaced"/>
</dbReference>
<dbReference type="AlphaFoldDB" id="A0A915JLG2"/>
<accession>A0A915JLG2</accession>
<evidence type="ECO:0000256" key="1">
    <source>
        <dbReference type="SAM" id="MobiDB-lite"/>
    </source>
</evidence>
<feature type="chain" id="PRO_5037103071" evidence="2">
    <location>
        <begin position="23"/>
        <end position="74"/>
    </location>
</feature>
<evidence type="ECO:0000256" key="2">
    <source>
        <dbReference type="SAM" id="SignalP"/>
    </source>
</evidence>
<feature type="signal peptide" evidence="2">
    <location>
        <begin position="1"/>
        <end position="22"/>
    </location>
</feature>
<dbReference type="WBParaSite" id="nRc.2.0.1.t26861-RA">
    <property type="protein sequence ID" value="nRc.2.0.1.t26861-RA"/>
    <property type="gene ID" value="nRc.2.0.1.g26861"/>
</dbReference>
<keyword evidence="2" id="KW-0732">Signal</keyword>
<evidence type="ECO:0000313" key="4">
    <source>
        <dbReference type="WBParaSite" id="nRc.2.0.1.t26861-RA"/>
    </source>
</evidence>
<feature type="region of interest" description="Disordered" evidence="1">
    <location>
        <begin position="50"/>
        <end position="74"/>
    </location>
</feature>
<proteinExistence type="predicted"/>
<name>A0A915JLG2_ROMCU</name>
<keyword evidence="3" id="KW-1185">Reference proteome</keyword>
<protein>
    <submittedName>
        <fullName evidence="4">Secreted protein</fullName>
    </submittedName>
</protein>
<organism evidence="3 4">
    <name type="scientific">Romanomermis culicivorax</name>
    <name type="common">Nematode worm</name>
    <dbReference type="NCBI Taxonomy" id="13658"/>
    <lineage>
        <taxon>Eukaryota</taxon>
        <taxon>Metazoa</taxon>
        <taxon>Ecdysozoa</taxon>
        <taxon>Nematoda</taxon>
        <taxon>Enoplea</taxon>
        <taxon>Dorylaimia</taxon>
        <taxon>Mermithida</taxon>
        <taxon>Mermithoidea</taxon>
        <taxon>Mermithidae</taxon>
        <taxon>Romanomermis</taxon>
    </lineage>
</organism>
<reference evidence="4" key="1">
    <citation type="submission" date="2022-11" db="UniProtKB">
        <authorList>
            <consortium name="WormBaseParasite"/>
        </authorList>
    </citation>
    <scope>IDENTIFICATION</scope>
</reference>
<sequence length="74" mass="7594">MTGNPMANLLVATVAVATSSTGQRNHADATGVQDDRFRCGISSGFIEKKGQMGGVDGVDDAELLSPQASDPSQN</sequence>